<organism evidence="1">
    <name type="scientific">bioreactor metagenome</name>
    <dbReference type="NCBI Taxonomy" id="1076179"/>
    <lineage>
        <taxon>unclassified sequences</taxon>
        <taxon>metagenomes</taxon>
        <taxon>ecological metagenomes</taxon>
    </lineage>
</organism>
<dbReference type="InterPro" id="IPR047708">
    <property type="entry name" value="CD1871A-like"/>
</dbReference>
<protein>
    <recommendedName>
        <fullName evidence="2">Thioredoxin</fullName>
    </recommendedName>
</protein>
<proteinExistence type="predicted"/>
<evidence type="ECO:0008006" key="2">
    <source>
        <dbReference type="Google" id="ProtNLM"/>
    </source>
</evidence>
<evidence type="ECO:0000313" key="1">
    <source>
        <dbReference type="EMBL" id="MPL97188.1"/>
    </source>
</evidence>
<reference evidence="1" key="1">
    <citation type="submission" date="2019-08" db="EMBL/GenBank/DDBJ databases">
        <authorList>
            <person name="Kucharzyk K."/>
            <person name="Murdoch R.W."/>
            <person name="Higgins S."/>
            <person name="Loffler F."/>
        </authorList>
    </citation>
    <scope>NUCLEOTIDE SEQUENCE</scope>
</reference>
<sequence length="40" mass="4430">MKKALWFLAIVFLVSGLYQKDYIAVLQKAAIICLECVGIG</sequence>
<gene>
    <name evidence="1" type="ORF">SDC9_43376</name>
</gene>
<dbReference type="AlphaFoldDB" id="A0A644W0V9"/>
<comment type="caution">
    <text evidence="1">The sequence shown here is derived from an EMBL/GenBank/DDBJ whole genome shotgun (WGS) entry which is preliminary data.</text>
</comment>
<dbReference type="NCBIfam" id="NF040920">
    <property type="entry name" value="CD1871A_fam"/>
    <property type="match status" value="1"/>
</dbReference>
<dbReference type="EMBL" id="VSSQ01000544">
    <property type="protein sequence ID" value="MPL97188.1"/>
    <property type="molecule type" value="Genomic_DNA"/>
</dbReference>
<name>A0A644W0V9_9ZZZZ</name>
<accession>A0A644W0V9</accession>